<dbReference type="SUPFAM" id="SSF81665">
    <property type="entry name" value="Calcium ATPase, transmembrane domain M"/>
    <property type="match status" value="1"/>
</dbReference>
<comment type="caution">
    <text evidence="3">The sequence shown here is derived from an EMBL/GenBank/DDBJ whole genome shotgun (WGS) entry which is preliminary data.</text>
</comment>
<evidence type="ECO:0000313" key="3">
    <source>
        <dbReference type="EMBL" id="TFY74315.1"/>
    </source>
</evidence>
<dbReference type="GO" id="GO:0045332">
    <property type="term" value="P:phospholipid translocation"/>
    <property type="evidence" value="ECO:0007669"/>
    <property type="project" value="TreeGrafter"/>
</dbReference>
<dbReference type="STRING" id="135208.A0A4Y9ZHV6"/>
<dbReference type="InterPro" id="IPR023298">
    <property type="entry name" value="ATPase_P-typ_TM_dom_sf"/>
</dbReference>
<proteinExistence type="predicted"/>
<keyword evidence="1" id="KW-1133">Transmembrane helix</keyword>
<dbReference type="PANTHER" id="PTHR24092">
    <property type="entry name" value="PROBABLE PHOSPHOLIPID-TRANSPORTING ATPASE"/>
    <property type="match status" value="1"/>
</dbReference>
<gene>
    <name evidence="3" type="ORF">EWM64_g9696</name>
</gene>
<sequence>MAMKPKGFVAWYDKITDWSVEDLFVRPHPPGPPRSVFVNQPLPEYYHDKKGRVKKEYKHVSNQVITSKYTILTFIPRNLLEQFRRIANIFFAGIAILQFFHKFSTISPGLVILPLIVVWGITALKDGYEDIKRHQSDRHVNYSEVRVLHGGGWRNPNPMQSKSKTFVRALPRRSAKKHIPGPRAADIQMMGGAAPPEAIEDQVPDESPEPGVETYGGGIPMEEYDDGRVPPAHHGLHVFGTDQHADMRPHWRRTIWEDLRVGDVVKLGDHENVPADILICSTSEDENVCFVETKNLDGETNLKSRHAVSALTHMRSAQESTQTAFEIDCDRPEPHMHKLNAAVVMRDTGERVPVDLQMCLLRGTVIRNTEWIIGVVMYTGRDTKLVLNAGGTPSKRSKVERQMNPMPDDNPSINGLVTWAFALITYVIMSASCIAAGH</sequence>
<feature type="domain" description="P-type ATPase N-terminal" evidence="2">
    <location>
        <begin position="54"/>
        <end position="109"/>
    </location>
</feature>
<reference evidence="3 4" key="1">
    <citation type="submission" date="2019-02" db="EMBL/GenBank/DDBJ databases">
        <title>Genome sequencing of the rare red list fungi Hericium alpestre (H. flagellum).</title>
        <authorList>
            <person name="Buettner E."/>
            <person name="Kellner H."/>
        </authorList>
    </citation>
    <scope>NUCLEOTIDE SEQUENCE [LARGE SCALE GENOMIC DNA]</scope>
    <source>
        <strain evidence="3 4">DSM 108284</strain>
    </source>
</reference>
<feature type="transmembrane region" description="Helical" evidence="1">
    <location>
        <begin position="416"/>
        <end position="437"/>
    </location>
</feature>
<dbReference type="PANTHER" id="PTHR24092:SF153">
    <property type="entry name" value="PHOSPHOLIPID-TRANSPORTING ATPASE"/>
    <property type="match status" value="1"/>
</dbReference>
<dbReference type="GO" id="GO:0005886">
    <property type="term" value="C:plasma membrane"/>
    <property type="evidence" value="ECO:0007669"/>
    <property type="project" value="TreeGrafter"/>
</dbReference>
<dbReference type="Pfam" id="PF16209">
    <property type="entry name" value="PhoLip_ATPase_N"/>
    <property type="match status" value="1"/>
</dbReference>
<dbReference type="AlphaFoldDB" id="A0A4Y9ZHV6"/>
<dbReference type="Proteomes" id="UP000298061">
    <property type="component" value="Unassembled WGS sequence"/>
</dbReference>
<dbReference type="EMBL" id="SFCI01002156">
    <property type="protein sequence ID" value="TFY74315.1"/>
    <property type="molecule type" value="Genomic_DNA"/>
</dbReference>
<accession>A0A4Y9ZHV6</accession>
<dbReference type="InterPro" id="IPR008250">
    <property type="entry name" value="ATPase_P-typ_transduc_dom_A_sf"/>
</dbReference>
<dbReference type="InterPro" id="IPR032631">
    <property type="entry name" value="P-type_ATPase_N"/>
</dbReference>
<keyword evidence="1" id="KW-0472">Membrane</keyword>
<name>A0A4Y9ZHV6_9AGAM</name>
<dbReference type="SUPFAM" id="SSF81653">
    <property type="entry name" value="Calcium ATPase, transduction domain A"/>
    <property type="match status" value="1"/>
</dbReference>
<protein>
    <recommendedName>
        <fullName evidence="2">P-type ATPase N-terminal domain-containing protein</fullName>
    </recommendedName>
</protein>
<evidence type="ECO:0000256" key="1">
    <source>
        <dbReference type="SAM" id="Phobius"/>
    </source>
</evidence>
<dbReference type="GO" id="GO:0140326">
    <property type="term" value="F:ATPase-coupled intramembrane lipid transporter activity"/>
    <property type="evidence" value="ECO:0007669"/>
    <property type="project" value="TreeGrafter"/>
</dbReference>
<dbReference type="Gene3D" id="2.70.150.10">
    <property type="entry name" value="Calcium-transporting ATPase, cytoplasmic transduction domain A"/>
    <property type="match status" value="1"/>
</dbReference>
<evidence type="ECO:0000313" key="4">
    <source>
        <dbReference type="Proteomes" id="UP000298061"/>
    </source>
</evidence>
<organism evidence="3 4">
    <name type="scientific">Hericium alpestre</name>
    <dbReference type="NCBI Taxonomy" id="135208"/>
    <lineage>
        <taxon>Eukaryota</taxon>
        <taxon>Fungi</taxon>
        <taxon>Dikarya</taxon>
        <taxon>Basidiomycota</taxon>
        <taxon>Agaricomycotina</taxon>
        <taxon>Agaricomycetes</taxon>
        <taxon>Russulales</taxon>
        <taxon>Hericiaceae</taxon>
        <taxon>Hericium</taxon>
    </lineage>
</organism>
<dbReference type="OrthoDB" id="377733at2759"/>
<evidence type="ECO:0000259" key="2">
    <source>
        <dbReference type="Pfam" id="PF16209"/>
    </source>
</evidence>
<keyword evidence="4" id="KW-1185">Reference proteome</keyword>
<keyword evidence="1" id="KW-0812">Transmembrane</keyword>